<feature type="domain" description="AB hydrolase-1" evidence="1">
    <location>
        <begin position="26"/>
        <end position="243"/>
    </location>
</feature>
<dbReference type="InterPro" id="IPR050266">
    <property type="entry name" value="AB_hydrolase_sf"/>
</dbReference>
<dbReference type="InterPro" id="IPR029058">
    <property type="entry name" value="AB_hydrolase_fold"/>
</dbReference>
<dbReference type="PRINTS" id="PR00111">
    <property type="entry name" value="ABHYDROLASE"/>
</dbReference>
<evidence type="ECO:0000313" key="2">
    <source>
        <dbReference type="EMBL" id="NMW84967.1"/>
    </source>
</evidence>
<gene>
    <name evidence="2" type="ORF">HKO22_04330</name>
</gene>
<sequence>MKVDKNFIDIDGINTAYIKREGGEKIVLILHGWGAYIESIMPIFNAIPEHYTVYAYDAPGFGDSEAPKEVMGTYDYYSFLLKFLEKFNIKRATFIGHSFGGKTLTILGARNKNLIDKLVLIDASGVIPKRKLSYYAKVYSFKAAKKLYMLTHGNDDKALSKFYKNHGSDDYKAAEGIMRKCFVKVVNESTREEFKNIEAETLLIWGDKDDATPLYMGKIFEKEIKNSGLVVLEDAGHYSYLDKFGQFRAVINSFLD</sequence>
<proteinExistence type="predicted"/>
<name>A0A848R6Q4_9FIRM</name>
<dbReference type="Gene3D" id="3.40.50.1820">
    <property type="entry name" value="alpha/beta hydrolase"/>
    <property type="match status" value="1"/>
</dbReference>
<dbReference type="AlphaFoldDB" id="A0A848R6Q4"/>
<keyword evidence="3" id="KW-1185">Reference proteome</keyword>
<accession>A0A848R6Q4</accession>
<dbReference type="PANTHER" id="PTHR43798:SF33">
    <property type="entry name" value="HYDROLASE, PUTATIVE (AFU_ORTHOLOGUE AFUA_2G14860)-RELATED"/>
    <property type="match status" value="1"/>
</dbReference>
<dbReference type="Pfam" id="PF00561">
    <property type="entry name" value="Abhydrolase_1"/>
    <property type="match status" value="1"/>
</dbReference>
<dbReference type="GO" id="GO:0016020">
    <property type="term" value="C:membrane"/>
    <property type="evidence" value="ECO:0007669"/>
    <property type="project" value="TreeGrafter"/>
</dbReference>
<dbReference type="EMBL" id="JABDSR010000005">
    <property type="protein sequence ID" value="NMW84967.1"/>
    <property type="molecule type" value="Genomic_DNA"/>
</dbReference>
<protein>
    <submittedName>
        <fullName evidence="2">Alpha/beta hydrolase</fullName>
    </submittedName>
</protein>
<evidence type="ECO:0000313" key="3">
    <source>
        <dbReference type="Proteomes" id="UP000568273"/>
    </source>
</evidence>
<comment type="caution">
    <text evidence="2">The sequence shown here is derived from an EMBL/GenBank/DDBJ whole genome shotgun (WGS) entry which is preliminary data.</text>
</comment>
<reference evidence="2" key="1">
    <citation type="submission" date="2020-04" db="EMBL/GenBank/DDBJ databases">
        <title>Peptoniphilus sp. nov. isolated from swine feces.</title>
        <authorList>
            <person name="Ryu S.W."/>
        </authorList>
    </citation>
    <scope>NUCLEOTIDE SEQUENCE [LARGE SCALE GENOMIC DNA]</scope>
    <source>
        <strain evidence="2">AGMB00490</strain>
    </source>
</reference>
<dbReference type="SUPFAM" id="SSF53474">
    <property type="entry name" value="alpha/beta-Hydrolases"/>
    <property type="match status" value="1"/>
</dbReference>
<dbReference type="Proteomes" id="UP000568273">
    <property type="component" value="Unassembled WGS sequence"/>
</dbReference>
<dbReference type="PANTHER" id="PTHR43798">
    <property type="entry name" value="MONOACYLGLYCEROL LIPASE"/>
    <property type="match status" value="1"/>
</dbReference>
<dbReference type="RefSeq" id="WP_169968812.1">
    <property type="nucleotide sequence ID" value="NZ_JABDSR010000005.1"/>
</dbReference>
<organism evidence="2 3">
    <name type="scientific">Peptoniphilus faecalis</name>
    <dbReference type="NCBI Taxonomy" id="2731255"/>
    <lineage>
        <taxon>Bacteria</taxon>
        <taxon>Bacillati</taxon>
        <taxon>Bacillota</taxon>
        <taxon>Tissierellia</taxon>
        <taxon>Tissierellales</taxon>
        <taxon>Peptoniphilaceae</taxon>
        <taxon>Peptoniphilus</taxon>
    </lineage>
</organism>
<dbReference type="GO" id="GO:0016787">
    <property type="term" value="F:hydrolase activity"/>
    <property type="evidence" value="ECO:0007669"/>
    <property type="project" value="UniProtKB-KW"/>
</dbReference>
<keyword evidence="2" id="KW-0378">Hydrolase</keyword>
<dbReference type="InterPro" id="IPR000073">
    <property type="entry name" value="AB_hydrolase_1"/>
</dbReference>
<evidence type="ECO:0000259" key="1">
    <source>
        <dbReference type="Pfam" id="PF00561"/>
    </source>
</evidence>